<keyword evidence="5" id="KW-0677">Repeat</keyword>
<proteinExistence type="predicted"/>
<dbReference type="Gene3D" id="2.10.25.10">
    <property type="entry name" value="Laminin"/>
    <property type="match status" value="3"/>
</dbReference>
<dbReference type="SMART" id="SM00181">
    <property type="entry name" value="EGF"/>
    <property type="match status" value="3"/>
</dbReference>
<dbReference type="InterPro" id="IPR000742">
    <property type="entry name" value="EGF"/>
</dbReference>
<dbReference type="SUPFAM" id="SSF57184">
    <property type="entry name" value="Growth factor receptor domain"/>
    <property type="match status" value="1"/>
</dbReference>
<sequence>MITQNTKGAYMLQMNHKISIGIHVTNEYTKYQSEAMLQMNTQNTNQNSYIDECQRNHGNCPDDRECINVPGSFQCAAICSQGFKRSLNGQICEDIDECHVTPEVCGQFCKNVPDVNECRRGIHRCSHLCRNSIGSYKCACPAGYTLVNGDTCRDINECAEGGANCGVGHECENTQGSYKCIQLCPPGYQRIAEGQCAGLCHKPQNNLSQLSNAPIKSLKLLHHLIYYRF</sequence>
<dbReference type="Proteomes" id="UP001217089">
    <property type="component" value="Unassembled WGS sequence"/>
</dbReference>
<organism evidence="10 11">
    <name type="scientific">Tegillarca granosa</name>
    <name type="common">Malaysian cockle</name>
    <name type="synonym">Anadara granosa</name>
    <dbReference type="NCBI Taxonomy" id="220873"/>
    <lineage>
        <taxon>Eukaryota</taxon>
        <taxon>Metazoa</taxon>
        <taxon>Spiralia</taxon>
        <taxon>Lophotrochozoa</taxon>
        <taxon>Mollusca</taxon>
        <taxon>Bivalvia</taxon>
        <taxon>Autobranchia</taxon>
        <taxon>Pteriomorphia</taxon>
        <taxon>Arcoida</taxon>
        <taxon>Arcoidea</taxon>
        <taxon>Arcidae</taxon>
        <taxon>Tegillarca</taxon>
    </lineage>
</organism>
<evidence type="ECO:0000256" key="3">
    <source>
        <dbReference type="ARBA" id="ARBA00022536"/>
    </source>
</evidence>
<evidence type="ECO:0000256" key="1">
    <source>
        <dbReference type="ARBA" id="ARBA00004613"/>
    </source>
</evidence>
<keyword evidence="2" id="KW-0964">Secreted</keyword>
<dbReference type="PANTHER" id="PTHR47333:SF4">
    <property type="entry name" value="EGF-LIKE DOMAIN-CONTAINING PROTEIN"/>
    <property type="match status" value="1"/>
</dbReference>
<feature type="domain" description="EGF-like" evidence="9">
    <location>
        <begin position="114"/>
        <end position="153"/>
    </location>
</feature>
<evidence type="ECO:0000313" key="10">
    <source>
        <dbReference type="EMBL" id="KAJ8300023.1"/>
    </source>
</evidence>
<dbReference type="CDD" id="cd00054">
    <property type="entry name" value="EGF_CA"/>
    <property type="match status" value="1"/>
</dbReference>
<keyword evidence="3 8" id="KW-0245">EGF-like domain</keyword>
<dbReference type="InterPro" id="IPR009030">
    <property type="entry name" value="Growth_fac_rcpt_cys_sf"/>
</dbReference>
<dbReference type="PROSITE" id="PS01186">
    <property type="entry name" value="EGF_2"/>
    <property type="match status" value="1"/>
</dbReference>
<evidence type="ECO:0000313" key="11">
    <source>
        <dbReference type="Proteomes" id="UP001217089"/>
    </source>
</evidence>
<gene>
    <name evidence="10" type="ORF">KUTeg_021542</name>
</gene>
<evidence type="ECO:0000256" key="8">
    <source>
        <dbReference type="PROSITE-ProRule" id="PRU00076"/>
    </source>
</evidence>
<keyword evidence="7" id="KW-0325">Glycoprotein</keyword>
<comment type="caution">
    <text evidence="10">The sequence shown here is derived from an EMBL/GenBank/DDBJ whole genome shotgun (WGS) entry which is preliminary data.</text>
</comment>
<comment type="caution">
    <text evidence="8">Lacks conserved residue(s) required for the propagation of feature annotation.</text>
</comment>
<comment type="subcellular location">
    <subcellularLocation>
        <location evidence="1">Secreted</location>
    </subcellularLocation>
</comment>
<dbReference type="Pfam" id="PF07645">
    <property type="entry name" value="EGF_CA"/>
    <property type="match status" value="3"/>
</dbReference>
<name>A0ABQ9E3L3_TEGGR</name>
<evidence type="ECO:0000256" key="5">
    <source>
        <dbReference type="ARBA" id="ARBA00022737"/>
    </source>
</evidence>
<evidence type="ECO:0000256" key="6">
    <source>
        <dbReference type="ARBA" id="ARBA00023157"/>
    </source>
</evidence>
<evidence type="ECO:0000259" key="9">
    <source>
        <dbReference type="PROSITE" id="PS50026"/>
    </source>
</evidence>
<dbReference type="SUPFAM" id="SSF57196">
    <property type="entry name" value="EGF/Laminin"/>
    <property type="match status" value="1"/>
</dbReference>
<dbReference type="SMART" id="SM00179">
    <property type="entry name" value="EGF_CA"/>
    <property type="match status" value="3"/>
</dbReference>
<dbReference type="InterPro" id="IPR049883">
    <property type="entry name" value="NOTCH1_EGF-like"/>
</dbReference>
<dbReference type="InterPro" id="IPR000152">
    <property type="entry name" value="EGF-type_Asp/Asn_hydroxyl_site"/>
</dbReference>
<dbReference type="InterPro" id="IPR018097">
    <property type="entry name" value="EGF_Ca-bd_CS"/>
</dbReference>
<accession>A0ABQ9E3L3</accession>
<dbReference type="InterPro" id="IPR052080">
    <property type="entry name" value="vWF_C/EGF_Fibrillin"/>
</dbReference>
<dbReference type="PANTHER" id="PTHR47333">
    <property type="entry name" value="VON WILLEBRAND FACTOR C AND EGF DOMAIN-CONTAINING PROTEIN"/>
    <property type="match status" value="1"/>
</dbReference>
<dbReference type="PROSITE" id="PS00010">
    <property type="entry name" value="ASX_HYDROXYL"/>
    <property type="match status" value="1"/>
</dbReference>
<keyword evidence="4" id="KW-0732">Signal</keyword>
<dbReference type="EMBL" id="JARBDR010000919">
    <property type="protein sequence ID" value="KAJ8300023.1"/>
    <property type="molecule type" value="Genomic_DNA"/>
</dbReference>
<dbReference type="PROSITE" id="PS50026">
    <property type="entry name" value="EGF_3"/>
    <property type="match status" value="1"/>
</dbReference>
<protein>
    <recommendedName>
        <fullName evidence="9">EGF-like domain-containing protein</fullName>
    </recommendedName>
</protein>
<dbReference type="InterPro" id="IPR001881">
    <property type="entry name" value="EGF-like_Ca-bd_dom"/>
</dbReference>
<dbReference type="PROSITE" id="PS01187">
    <property type="entry name" value="EGF_CA"/>
    <property type="match status" value="1"/>
</dbReference>
<keyword evidence="6" id="KW-1015">Disulfide bond</keyword>
<keyword evidence="11" id="KW-1185">Reference proteome</keyword>
<evidence type="ECO:0000256" key="4">
    <source>
        <dbReference type="ARBA" id="ARBA00022729"/>
    </source>
</evidence>
<reference evidence="10 11" key="1">
    <citation type="submission" date="2022-12" db="EMBL/GenBank/DDBJ databases">
        <title>Chromosome-level genome of Tegillarca granosa.</title>
        <authorList>
            <person name="Kim J."/>
        </authorList>
    </citation>
    <scope>NUCLEOTIDE SEQUENCE [LARGE SCALE GENOMIC DNA]</scope>
    <source>
        <strain evidence="10">Teg-2019</strain>
        <tissue evidence="10">Adductor muscle</tissue>
    </source>
</reference>
<evidence type="ECO:0000256" key="7">
    <source>
        <dbReference type="ARBA" id="ARBA00023180"/>
    </source>
</evidence>
<evidence type="ECO:0000256" key="2">
    <source>
        <dbReference type="ARBA" id="ARBA00022525"/>
    </source>
</evidence>